<organism evidence="3 4">
    <name type="scientific">Pedococcus ginsenosidimutans</name>
    <dbReference type="NCBI Taxonomy" id="490570"/>
    <lineage>
        <taxon>Bacteria</taxon>
        <taxon>Bacillati</taxon>
        <taxon>Actinomycetota</taxon>
        <taxon>Actinomycetes</taxon>
        <taxon>Micrococcales</taxon>
        <taxon>Intrasporangiaceae</taxon>
        <taxon>Pedococcus</taxon>
    </lineage>
</organism>
<dbReference type="PANTHER" id="PTHR31964">
    <property type="entry name" value="ADENINE NUCLEOTIDE ALPHA HYDROLASES-LIKE SUPERFAMILY PROTEIN"/>
    <property type="match status" value="1"/>
</dbReference>
<comment type="caution">
    <text evidence="3">The sequence shown here is derived from an EMBL/GenBank/DDBJ whole genome shotgun (WGS) entry which is preliminary data.</text>
</comment>
<feature type="domain" description="UspA" evidence="2">
    <location>
        <begin position="148"/>
        <end position="285"/>
    </location>
</feature>
<comment type="similarity">
    <text evidence="1">Belongs to the universal stress protein A family.</text>
</comment>
<keyword evidence="4" id="KW-1185">Reference proteome</keyword>
<sequence length="290" mass="30931">MTRLDAQPRDAVVVGVDRSSAAHHALDEAVVQAQRMHRPLHVLHATGIGIVPWTIERLEAQDRITDEFSTRAQALAPDLAVTRDTVVADPAAALVAASDTAHLLVLDAGGLGHAAGVFLGATTHKVAAHAHCPVLVTPHSGQWTRTGPVVVGVDASRESAPAVEWAFAEASARGTNLVAVHSWWWEEPDPFLSGYEWEGHWREVVDSQRLEVAEMLAGWREKYPDVEVSTTLVRAQTVAALAEESLGAQLLVLGTRGRGGFTGLLLGSVSTHLISHASCPVLVVPSPRTT</sequence>
<dbReference type="RefSeq" id="WP_345504532.1">
    <property type="nucleotide sequence ID" value="NZ_BAABLO010000012.1"/>
</dbReference>
<name>A0ABP8YFN0_9MICO</name>
<dbReference type="Proteomes" id="UP001500556">
    <property type="component" value="Unassembled WGS sequence"/>
</dbReference>
<accession>A0ABP8YFN0</accession>
<dbReference type="PRINTS" id="PR01438">
    <property type="entry name" value="UNVRSLSTRESS"/>
</dbReference>
<dbReference type="EMBL" id="BAABLO010000012">
    <property type="protein sequence ID" value="GAA4728952.1"/>
    <property type="molecule type" value="Genomic_DNA"/>
</dbReference>
<feature type="domain" description="UspA" evidence="2">
    <location>
        <begin position="11"/>
        <end position="138"/>
    </location>
</feature>
<dbReference type="InterPro" id="IPR006016">
    <property type="entry name" value="UspA"/>
</dbReference>
<evidence type="ECO:0000256" key="1">
    <source>
        <dbReference type="ARBA" id="ARBA00008791"/>
    </source>
</evidence>
<dbReference type="Pfam" id="PF00582">
    <property type="entry name" value="Usp"/>
    <property type="match status" value="2"/>
</dbReference>
<dbReference type="InterPro" id="IPR014729">
    <property type="entry name" value="Rossmann-like_a/b/a_fold"/>
</dbReference>
<gene>
    <name evidence="3" type="ORF">GCM10025782_29690</name>
</gene>
<evidence type="ECO:0000259" key="2">
    <source>
        <dbReference type="Pfam" id="PF00582"/>
    </source>
</evidence>
<dbReference type="SUPFAM" id="SSF52402">
    <property type="entry name" value="Adenine nucleotide alpha hydrolases-like"/>
    <property type="match status" value="2"/>
</dbReference>
<protein>
    <submittedName>
        <fullName evidence="3">Universal stress protein</fullName>
    </submittedName>
</protein>
<dbReference type="PANTHER" id="PTHR31964:SF113">
    <property type="entry name" value="USPA DOMAIN-CONTAINING PROTEIN"/>
    <property type="match status" value="1"/>
</dbReference>
<reference evidence="4" key="1">
    <citation type="journal article" date="2019" name="Int. J. Syst. Evol. Microbiol.">
        <title>The Global Catalogue of Microorganisms (GCM) 10K type strain sequencing project: providing services to taxonomists for standard genome sequencing and annotation.</title>
        <authorList>
            <consortium name="The Broad Institute Genomics Platform"/>
            <consortium name="The Broad Institute Genome Sequencing Center for Infectious Disease"/>
            <person name="Wu L."/>
            <person name="Ma J."/>
        </authorList>
    </citation>
    <scope>NUCLEOTIDE SEQUENCE [LARGE SCALE GENOMIC DNA]</scope>
    <source>
        <strain evidence="4">JCM 18961</strain>
    </source>
</reference>
<dbReference type="Gene3D" id="3.40.50.620">
    <property type="entry name" value="HUPs"/>
    <property type="match status" value="2"/>
</dbReference>
<dbReference type="CDD" id="cd00293">
    <property type="entry name" value="USP-like"/>
    <property type="match status" value="1"/>
</dbReference>
<evidence type="ECO:0000313" key="3">
    <source>
        <dbReference type="EMBL" id="GAA4728952.1"/>
    </source>
</evidence>
<dbReference type="InterPro" id="IPR006015">
    <property type="entry name" value="Universal_stress_UspA"/>
</dbReference>
<proteinExistence type="inferred from homology"/>
<evidence type="ECO:0000313" key="4">
    <source>
        <dbReference type="Proteomes" id="UP001500556"/>
    </source>
</evidence>